<protein>
    <recommendedName>
        <fullName evidence="3">Plasmid replication protein RepL domain-containing protein</fullName>
    </recommendedName>
</protein>
<dbReference type="RefSeq" id="WP_101770468.1">
    <property type="nucleotide sequence ID" value="NZ_BPPU01000011.1"/>
</dbReference>
<dbReference type="Proteomes" id="UP000234420">
    <property type="component" value="Unassembled WGS sequence"/>
</dbReference>
<name>A0A2N4ULT4_9GAMM</name>
<organism evidence="1 2">
    <name type="scientific">Photobacterium carnosum</name>
    <dbReference type="NCBI Taxonomy" id="2023717"/>
    <lineage>
        <taxon>Bacteria</taxon>
        <taxon>Pseudomonadati</taxon>
        <taxon>Pseudomonadota</taxon>
        <taxon>Gammaproteobacteria</taxon>
        <taxon>Vibrionales</taxon>
        <taxon>Vibrionaceae</taxon>
        <taxon>Photobacterium</taxon>
    </lineage>
</organism>
<keyword evidence="2" id="KW-1185">Reference proteome</keyword>
<comment type="caution">
    <text evidence="1">The sequence shown here is derived from an EMBL/GenBank/DDBJ whole genome shotgun (WGS) entry which is preliminary data.</text>
</comment>
<dbReference type="EMBL" id="NPIB01000053">
    <property type="protein sequence ID" value="PLC55979.1"/>
    <property type="molecule type" value="Genomic_DNA"/>
</dbReference>
<evidence type="ECO:0008006" key="3">
    <source>
        <dbReference type="Google" id="ProtNLM"/>
    </source>
</evidence>
<proteinExistence type="predicted"/>
<gene>
    <name evidence="1" type="ORF">CIK00_20880</name>
</gene>
<evidence type="ECO:0000313" key="2">
    <source>
        <dbReference type="Proteomes" id="UP000234420"/>
    </source>
</evidence>
<evidence type="ECO:0000313" key="1">
    <source>
        <dbReference type="EMBL" id="PLC55979.1"/>
    </source>
</evidence>
<dbReference type="AlphaFoldDB" id="A0A2N4ULT4"/>
<sequence length="137" mass="16016">MASKFVDKETGEISVEPDFVKVYIRDLCNVKGVTGLQMKIFHFMMQSMNSYNEVTYGKSAKERFCSEHNTTVSTFDNNIRALINKQLIERISRGEFRINKKYAVKVDWERVQSITWKTVYTKDGKNENITIEENNDL</sequence>
<accession>A0A2N4ULT4</accession>
<reference evidence="1 2" key="1">
    <citation type="journal article" date="2018" name="Syst. Appl. Microbiol.">
        <title>Photobacterium carnosum sp. nov., isolated from spoiled modified atmosphere packaged poultry meat.</title>
        <authorList>
            <person name="Hilgarth M."/>
            <person name="Fuertes S."/>
            <person name="Ehrmann M."/>
            <person name="Vogel R.F."/>
        </authorList>
    </citation>
    <scope>NUCLEOTIDE SEQUENCE [LARGE SCALE GENOMIC DNA]</scope>
    <source>
        <strain evidence="1 2">TMW 2.2021</strain>
    </source>
</reference>